<dbReference type="GO" id="GO:0005634">
    <property type="term" value="C:nucleus"/>
    <property type="evidence" value="ECO:0007669"/>
    <property type="project" value="TreeGrafter"/>
</dbReference>
<evidence type="ECO:0000256" key="1">
    <source>
        <dbReference type="ARBA" id="ARBA00022723"/>
    </source>
</evidence>
<keyword evidence="1 5" id="KW-0479">Metal-binding</keyword>
<evidence type="ECO:0000256" key="5">
    <source>
        <dbReference type="PROSITE-ProRule" id="PRU00125"/>
    </source>
</evidence>
<feature type="domain" description="LIM zinc-binding" evidence="6">
    <location>
        <begin position="132"/>
        <end position="192"/>
    </location>
</feature>
<keyword evidence="3 5" id="KW-0862">Zinc</keyword>
<dbReference type="OMA" id="VALNTKW"/>
<keyword evidence="4 5" id="KW-0440">LIM domain</keyword>
<dbReference type="Proteomes" id="UP000001396">
    <property type="component" value="Unassembled WGS sequence"/>
</dbReference>
<dbReference type="GeneID" id="31357667"/>
<evidence type="ECO:0000259" key="6">
    <source>
        <dbReference type="PROSITE" id="PS50023"/>
    </source>
</evidence>
<organism evidence="7 8">
    <name type="scientific">Heterostelium pallidum (strain ATCC 26659 / Pp 5 / PN500)</name>
    <name type="common">Cellular slime mold</name>
    <name type="synonym">Polysphondylium pallidum</name>
    <dbReference type="NCBI Taxonomy" id="670386"/>
    <lineage>
        <taxon>Eukaryota</taxon>
        <taxon>Amoebozoa</taxon>
        <taxon>Evosea</taxon>
        <taxon>Eumycetozoa</taxon>
        <taxon>Dictyostelia</taxon>
        <taxon>Acytosteliales</taxon>
        <taxon>Acytosteliaceae</taxon>
        <taxon>Heterostelium</taxon>
    </lineage>
</organism>
<dbReference type="PROSITE" id="PS50023">
    <property type="entry name" value="LIM_DOMAIN_2"/>
    <property type="match status" value="3"/>
</dbReference>
<evidence type="ECO:0000313" key="7">
    <source>
        <dbReference type="EMBL" id="EFA85143.1"/>
    </source>
</evidence>
<sequence length="192" mass="21657">MTEKPTCKKCSKPIEGEASINALDADWHTSCFTCSVCEKPIQSYFLKDGKPICKDDYNQKFLEACTKCSKPISGSKLTDNVGKHYHPECFTCTTCNVKMDGQFFVRNNEIKCAQCNEQLKVSEKKNSGKDLGICFFCSKTCNTSDGPVIVINPNERYHKDCFKCVKCKTLIQGEFYTLSDIRSKDYVCMSCS</sequence>
<dbReference type="SUPFAM" id="SSF57716">
    <property type="entry name" value="Glucocorticoid receptor-like (DNA-binding domain)"/>
    <property type="match status" value="2"/>
</dbReference>
<dbReference type="InParanoid" id="D3B1G9"/>
<evidence type="ECO:0000256" key="4">
    <source>
        <dbReference type="ARBA" id="ARBA00023038"/>
    </source>
</evidence>
<dbReference type="STRING" id="670386.D3B1G9"/>
<dbReference type="PANTHER" id="PTHR24205:SF16">
    <property type="entry name" value="GH01042P-RELATED"/>
    <property type="match status" value="1"/>
</dbReference>
<accession>D3B1G9</accession>
<keyword evidence="8" id="KW-1185">Reference proteome</keyword>
<evidence type="ECO:0000313" key="8">
    <source>
        <dbReference type="Proteomes" id="UP000001396"/>
    </source>
</evidence>
<dbReference type="RefSeq" id="XP_020437252.1">
    <property type="nucleotide sequence ID" value="XM_020573135.1"/>
</dbReference>
<name>D3B1G9_HETP5</name>
<gene>
    <name evidence="7" type="ORF">PPL_02142</name>
</gene>
<feature type="domain" description="LIM zinc-binding" evidence="6">
    <location>
        <begin position="5"/>
        <end position="63"/>
    </location>
</feature>
<dbReference type="PANTHER" id="PTHR24205">
    <property type="entry name" value="FOUR AND A HALF LIM DOMAINS PROTEIN"/>
    <property type="match status" value="1"/>
</dbReference>
<dbReference type="PROSITE" id="PS00478">
    <property type="entry name" value="LIM_DOMAIN_1"/>
    <property type="match status" value="3"/>
</dbReference>
<dbReference type="AlphaFoldDB" id="D3B1G9"/>
<dbReference type="EMBL" id="ADBJ01000008">
    <property type="protein sequence ID" value="EFA85143.1"/>
    <property type="molecule type" value="Genomic_DNA"/>
</dbReference>
<dbReference type="GO" id="GO:0003712">
    <property type="term" value="F:transcription coregulator activity"/>
    <property type="evidence" value="ECO:0007669"/>
    <property type="project" value="TreeGrafter"/>
</dbReference>
<evidence type="ECO:0000256" key="3">
    <source>
        <dbReference type="ARBA" id="ARBA00022833"/>
    </source>
</evidence>
<dbReference type="InterPro" id="IPR001781">
    <property type="entry name" value="Znf_LIM"/>
</dbReference>
<keyword evidence="2" id="KW-0677">Repeat</keyword>
<dbReference type="Gene3D" id="2.10.110.10">
    <property type="entry name" value="Cysteine Rich Protein"/>
    <property type="match status" value="3"/>
</dbReference>
<dbReference type="GO" id="GO:0046872">
    <property type="term" value="F:metal ion binding"/>
    <property type="evidence" value="ECO:0007669"/>
    <property type="project" value="UniProtKB-KW"/>
</dbReference>
<comment type="caution">
    <text evidence="7">The sequence shown here is derived from an EMBL/GenBank/DDBJ whole genome shotgun (WGS) entry which is preliminary data.</text>
</comment>
<proteinExistence type="predicted"/>
<feature type="domain" description="LIM zinc-binding" evidence="6">
    <location>
        <begin position="64"/>
        <end position="122"/>
    </location>
</feature>
<evidence type="ECO:0000256" key="2">
    <source>
        <dbReference type="ARBA" id="ARBA00022737"/>
    </source>
</evidence>
<dbReference type="Pfam" id="PF00412">
    <property type="entry name" value="LIM"/>
    <property type="match status" value="2"/>
</dbReference>
<protein>
    <submittedName>
        <fullName evidence="7">LIM domain protein</fullName>
    </submittedName>
</protein>
<dbReference type="SMART" id="SM00132">
    <property type="entry name" value="LIM"/>
    <property type="match status" value="3"/>
</dbReference>
<dbReference type="CDD" id="cd08368">
    <property type="entry name" value="LIM"/>
    <property type="match status" value="2"/>
</dbReference>
<reference evidence="7 8" key="1">
    <citation type="journal article" date="2011" name="Genome Res.">
        <title>Phylogeny-wide analysis of social amoeba genomes highlights ancient origins for complex intercellular communication.</title>
        <authorList>
            <person name="Heidel A.J."/>
            <person name="Lawal H.M."/>
            <person name="Felder M."/>
            <person name="Schilde C."/>
            <person name="Helps N.R."/>
            <person name="Tunggal B."/>
            <person name="Rivero F."/>
            <person name="John U."/>
            <person name="Schleicher M."/>
            <person name="Eichinger L."/>
            <person name="Platzer M."/>
            <person name="Noegel A.A."/>
            <person name="Schaap P."/>
            <person name="Gloeckner G."/>
        </authorList>
    </citation>
    <scope>NUCLEOTIDE SEQUENCE [LARGE SCALE GENOMIC DNA]</scope>
    <source>
        <strain evidence="8">ATCC 26659 / Pp 5 / PN500</strain>
    </source>
</reference>